<organism evidence="1 2">
    <name type="scientific">Araneus ventricosus</name>
    <name type="common">Orbweaver spider</name>
    <name type="synonym">Epeira ventricosa</name>
    <dbReference type="NCBI Taxonomy" id="182803"/>
    <lineage>
        <taxon>Eukaryota</taxon>
        <taxon>Metazoa</taxon>
        <taxon>Ecdysozoa</taxon>
        <taxon>Arthropoda</taxon>
        <taxon>Chelicerata</taxon>
        <taxon>Arachnida</taxon>
        <taxon>Araneae</taxon>
        <taxon>Araneomorphae</taxon>
        <taxon>Entelegynae</taxon>
        <taxon>Araneoidea</taxon>
        <taxon>Araneidae</taxon>
        <taxon>Araneus</taxon>
    </lineage>
</organism>
<evidence type="ECO:0000313" key="1">
    <source>
        <dbReference type="EMBL" id="GBM89440.1"/>
    </source>
</evidence>
<dbReference type="Proteomes" id="UP000499080">
    <property type="component" value="Unassembled WGS sequence"/>
</dbReference>
<protein>
    <submittedName>
        <fullName evidence="1">Uncharacterized protein</fullName>
    </submittedName>
</protein>
<comment type="caution">
    <text evidence="1">The sequence shown here is derived from an EMBL/GenBank/DDBJ whole genome shotgun (WGS) entry which is preliminary data.</text>
</comment>
<accession>A0A4Y2JH64</accession>
<gene>
    <name evidence="1" type="ORF">AVEN_79867_1</name>
</gene>
<dbReference type="EMBL" id="BGPR01110553">
    <property type="protein sequence ID" value="GBM89440.1"/>
    <property type="molecule type" value="Genomic_DNA"/>
</dbReference>
<evidence type="ECO:0000313" key="2">
    <source>
        <dbReference type="Proteomes" id="UP000499080"/>
    </source>
</evidence>
<reference evidence="1 2" key="1">
    <citation type="journal article" date="2019" name="Sci. Rep.">
        <title>Orb-weaving spider Araneus ventricosus genome elucidates the spidroin gene catalogue.</title>
        <authorList>
            <person name="Kono N."/>
            <person name="Nakamura H."/>
            <person name="Ohtoshi R."/>
            <person name="Moran D.A.P."/>
            <person name="Shinohara A."/>
            <person name="Yoshida Y."/>
            <person name="Fujiwara M."/>
            <person name="Mori M."/>
            <person name="Tomita M."/>
            <person name="Arakawa K."/>
        </authorList>
    </citation>
    <scope>NUCLEOTIDE SEQUENCE [LARGE SCALE GENOMIC DNA]</scope>
</reference>
<proteinExistence type="predicted"/>
<name>A0A4Y2JH64_ARAVE</name>
<keyword evidence="2" id="KW-1185">Reference proteome</keyword>
<sequence>MLSETRRCGREPGLQTVRIARTRASGGMSPELAGANLARLVVSAPNSPMLARFEPPVNIELNSPPGRYYLTPELSVRMLVNSTVQISANSPVCEYCARTRRCKILRPVRLVRIAAPNSPVVDVLFLSQALRMLRAE</sequence>
<dbReference type="AlphaFoldDB" id="A0A4Y2JH64"/>